<dbReference type="InterPro" id="IPR012876">
    <property type="entry name" value="DUF1677_pln"/>
</dbReference>
<proteinExistence type="predicted"/>
<dbReference type="OrthoDB" id="1911663at2759"/>
<dbReference type="PANTHER" id="PTHR33108:SF56">
    <property type="entry name" value="DUF1677 FAMILY PROTEIN"/>
    <property type="match status" value="1"/>
</dbReference>
<dbReference type="STRING" id="3760.A0A251RAC2"/>
<dbReference type="Pfam" id="PF07911">
    <property type="entry name" value="DUF1677"/>
    <property type="match status" value="1"/>
</dbReference>
<dbReference type="PANTHER" id="PTHR33108">
    <property type="entry name" value="OS01G0745000 PROTEIN"/>
    <property type="match status" value="1"/>
</dbReference>
<accession>A0A251RAC2</accession>
<evidence type="ECO:0000313" key="1">
    <source>
        <dbReference type="EMBL" id="ONI32937.1"/>
    </source>
</evidence>
<dbReference type="Proteomes" id="UP000006882">
    <property type="component" value="Chromosome G1"/>
</dbReference>
<sequence>MEASQPGSPSAAQLVLEEELVKCYCCGLTEECTLEYIATVKERHQGRWICGLCAEAIKDENSRSHRGLSDEEAMKRHASFRDEFRLSSPPTKSAEELISAMKQLLRRTLNSLKKEGLGCQPALSRSKSFFVHVAKAQAD</sequence>
<reference evidence="1 2" key="1">
    <citation type="journal article" date="2013" name="Nat. Genet.">
        <title>The high-quality draft genome of peach (Prunus persica) identifies unique patterns of genetic diversity, domestication and genome evolution.</title>
        <authorList>
            <consortium name="International Peach Genome Initiative"/>
            <person name="Verde I."/>
            <person name="Abbott A.G."/>
            <person name="Scalabrin S."/>
            <person name="Jung S."/>
            <person name="Shu S."/>
            <person name="Marroni F."/>
            <person name="Zhebentyayeva T."/>
            <person name="Dettori M.T."/>
            <person name="Grimwood J."/>
            <person name="Cattonaro F."/>
            <person name="Zuccolo A."/>
            <person name="Rossini L."/>
            <person name="Jenkins J."/>
            <person name="Vendramin E."/>
            <person name="Meisel L.A."/>
            <person name="Decroocq V."/>
            <person name="Sosinski B."/>
            <person name="Prochnik S."/>
            <person name="Mitros T."/>
            <person name="Policriti A."/>
            <person name="Cipriani G."/>
            <person name="Dondini L."/>
            <person name="Ficklin S."/>
            <person name="Goodstein D.M."/>
            <person name="Xuan P."/>
            <person name="Del Fabbro C."/>
            <person name="Aramini V."/>
            <person name="Copetti D."/>
            <person name="Gonzalez S."/>
            <person name="Horner D.S."/>
            <person name="Falchi R."/>
            <person name="Lucas S."/>
            <person name="Mica E."/>
            <person name="Maldonado J."/>
            <person name="Lazzari B."/>
            <person name="Bielenberg D."/>
            <person name="Pirona R."/>
            <person name="Miculan M."/>
            <person name="Barakat A."/>
            <person name="Testolin R."/>
            <person name="Stella A."/>
            <person name="Tartarini S."/>
            <person name="Tonutti P."/>
            <person name="Arus P."/>
            <person name="Orellana A."/>
            <person name="Wells C."/>
            <person name="Main D."/>
            <person name="Vizzotto G."/>
            <person name="Silva H."/>
            <person name="Salamini F."/>
            <person name="Schmutz J."/>
            <person name="Morgante M."/>
            <person name="Rokhsar D.S."/>
        </authorList>
    </citation>
    <scope>NUCLEOTIDE SEQUENCE [LARGE SCALE GENOMIC DNA]</scope>
    <source>
        <strain evidence="2">cv. Nemared</strain>
    </source>
</reference>
<gene>
    <name evidence="1" type="ORF">PRUPE_1G394900</name>
</gene>
<evidence type="ECO:0000313" key="2">
    <source>
        <dbReference type="Proteomes" id="UP000006882"/>
    </source>
</evidence>
<evidence type="ECO:0008006" key="3">
    <source>
        <dbReference type="Google" id="ProtNLM"/>
    </source>
</evidence>
<name>A0A251RAC2_PRUPE</name>
<dbReference type="EMBL" id="CM007651">
    <property type="protein sequence ID" value="ONI32937.1"/>
    <property type="molecule type" value="Genomic_DNA"/>
</dbReference>
<keyword evidence="2" id="KW-1185">Reference proteome</keyword>
<dbReference type="Gramene" id="ONI32937">
    <property type="protein sequence ID" value="ONI32937"/>
    <property type="gene ID" value="PRUPE_1G394900"/>
</dbReference>
<dbReference type="eggNOG" id="ENOG502S0TV">
    <property type="taxonomic scope" value="Eukaryota"/>
</dbReference>
<protein>
    <recommendedName>
        <fullName evidence="3">DUF1677 family protein</fullName>
    </recommendedName>
</protein>
<dbReference type="AlphaFoldDB" id="A0A251RAC2"/>
<organism evidence="1 2">
    <name type="scientific">Prunus persica</name>
    <name type="common">Peach</name>
    <name type="synonym">Amygdalus persica</name>
    <dbReference type="NCBI Taxonomy" id="3760"/>
    <lineage>
        <taxon>Eukaryota</taxon>
        <taxon>Viridiplantae</taxon>
        <taxon>Streptophyta</taxon>
        <taxon>Embryophyta</taxon>
        <taxon>Tracheophyta</taxon>
        <taxon>Spermatophyta</taxon>
        <taxon>Magnoliopsida</taxon>
        <taxon>eudicotyledons</taxon>
        <taxon>Gunneridae</taxon>
        <taxon>Pentapetalae</taxon>
        <taxon>rosids</taxon>
        <taxon>fabids</taxon>
        <taxon>Rosales</taxon>
        <taxon>Rosaceae</taxon>
        <taxon>Amygdaloideae</taxon>
        <taxon>Amygdaleae</taxon>
        <taxon>Prunus</taxon>
    </lineage>
</organism>